<protein>
    <recommendedName>
        <fullName evidence="8">NAC domain-containing protein</fullName>
    </recommendedName>
</protein>
<dbReference type="FunFam" id="2.170.150.80:FF:000002">
    <property type="entry name" value="Nac domain-containing protein 86"/>
    <property type="match status" value="1"/>
</dbReference>
<dbReference type="FunCoup" id="A0A2K1IIN9">
    <property type="interactions" value="1420"/>
</dbReference>
<evidence type="ECO:0000259" key="8">
    <source>
        <dbReference type="PROSITE" id="PS51005"/>
    </source>
</evidence>
<keyword evidence="7" id="KW-0812">Transmembrane</keyword>
<dbReference type="PaxDb" id="3218-PP1S10_90V6.1"/>
<accession>A0A2K1IIN9</accession>
<evidence type="ECO:0000256" key="5">
    <source>
        <dbReference type="ARBA" id="ARBA00023242"/>
    </source>
</evidence>
<dbReference type="InterPro" id="IPR036093">
    <property type="entry name" value="NAC_dom_sf"/>
</dbReference>
<dbReference type="GO" id="GO:0006355">
    <property type="term" value="P:regulation of DNA-templated transcription"/>
    <property type="evidence" value="ECO:0007669"/>
    <property type="project" value="InterPro"/>
</dbReference>
<keyword evidence="11" id="KW-1185">Reference proteome</keyword>
<dbReference type="Gramene" id="Pp3c23_9520V3.1">
    <property type="protein sequence ID" value="Pp3c23_9520V3.1"/>
    <property type="gene ID" value="Pp3c23_9520"/>
</dbReference>
<feature type="region of interest" description="Disordered" evidence="6">
    <location>
        <begin position="499"/>
        <end position="592"/>
    </location>
</feature>
<dbReference type="Gene3D" id="2.170.150.80">
    <property type="entry name" value="NAC domain"/>
    <property type="match status" value="1"/>
</dbReference>
<dbReference type="EnsemblPlants" id="Pp3c23_9520V3.1">
    <property type="protein sequence ID" value="Pp3c23_9520V3.1"/>
    <property type="gene ID" value="Pp3c23_9520"/>
</dbReference>
<keyword evidence="5" id="KW-0539">Nucleus</keyword>
<dbReference type="OrthoDB" id="1931861at2759"/>
<keyword evidence="7" id="KW-1133">Transmembrane helix</keyword>
<evidence type="ECO:0000313" key="10">
    <source>
        <dbReference type="EnsemblPlants" id="Pp3c23_9520V3.1"/>
    </source>
</evidence>
<evidence type="ECO:0000256" key="1">
    <source>
        <dbReference type="ARBA" id="ARBA00004123"/>
    </source>
</evidence>
<dbReference type="AlphaFoldDB" id="A0A2K1IIN9"/>
<dbReference type="KEGG" id="ppp:112276000"/>
<dbReference type="EMBL" id="ABEU02000023">
    <property type="protein sequence ID" value="PNR29139.1"/>
    <property type="molecule type" value="Genomic_DNA"/>
</dbReference>
<reference evidence="9 11" key="1">
    <citation type="journal article" date="2008" name="Science">
        <title>The Physcomitrella genome reveals evolutionary insights into the conquest of land by plants.</title>
        <authorList>
            <person name="Rensing S."/>
            <person name="Lang D."/>
            <person name="Zimmer A."/>
            <person name="Terry A."/>
            <person name="Salamov A."/>
            <person name="Shapiro H."/>
            <person name="Nishiyama T."/>
            <person name="Perroud P.-F."/>
            <person name="Lindquist E."/>
            <person name="Kamisugi Y."/>
            <person name="Tanahashi T."/>
            <person name="Sakakibara K."/>
            <person name="Fujita T."/>
            <person name="Oishi K."/>
            <person name="Shin-I T."/>
            <person name="Kuroki Y."/>
            <person name="Toyoda A."/>
            <person name="Suzuki Y."/>
            <person name="Hashimoto A."/>
            <person name="Yamaguchi K."/>
            <person name="Sugano A."/>
            <person name="Kohara Y."/>
            <person name="Fujiyama A."/>
            <person name="Anterola A."/>
            <person name="Aoki S."/>
            <person name="Ashton N."/>
            <person name="Barbazuk W.B."/>
            <person name="Barker E."/>
            <person name="Bennetzen J."/>
            <person name="Bezanilla M."/>
            <person name="Blankenship R."/>
            <person name="Cho S.H."/>
            <person name="Dutcher S."/>
            <person name="Estelle M."/>
            <person name="Fawcett J.A."/>
            <person name="Gundlach H."/>
            <person name="Hanada K."/>
            <person name="Heyl A."/>
            <person name="Hicks K.A."/>
            <person name="Hugh J."/>
            <person name="Lohr M."/>
            <person name="Mayer K."/>
            <person name="Melkozernov A."/>
            <person name="Murata T."/>
            <person name="Nelson D."/>
            <person name="Pils B."/>
            <person name="Prigge M."/>
            <person name="Reiss B."/>
            <person name="Renner T."/>
            <person name="Rombauts S."/>
            <person name="Rushton P."/>
            <person name="Sanderfoot A."/>
            <person name="Schween G."/>
            <person name="Shiu S.-H."/>
            <person name="Stueber K."/>
            <person name="Theodoulou F.L."/>
            <person name="Tu H."/>
            <person name="Van de Peer Y."/>
            <person name="Verrier P.J."/>
            <person name="Waters E."/>
            <person name="Wood A."/>
            <person name="Yang L."/>
            <person name="Cove D."/>
            <person name="Cuming A."/>
            <person name="Hasebe M."/>
            <person name="Lucas S."/>
            <person name="Mishler D.B."/>
            <person name="Reski R."/>
            <person name="Grigoriev I."/>
            <person name="Quatrano R.S."/>
            <person name="Boore J.L."/>
        </authorList>
    </citation>
    <scope>NUCLEOTIDE SEQUENCE [LARGE SCALE GENOMIC DNA]</scope>
    <source>
        <strain evidence="10 11">cv. Gransden 2004</strain>
    </source>
</reference>
<reference evidence="10" key="3">
    <citation type="submission" date="2020-12" db="UniProtKB">
        <authorList>
            <consortium name="EnsemblPlants"/>
        </authorList>
    </citation>
    <scope>IDENTIFICATION</scope>
</reference>
<dbReference type="InterPro" id="IPR003441">
    <property type="entry name" value="NAC-dom"/>
</dbReference>
<gene>
    <name evidence="10" type="primary">LOC112276000</name>
    <name evidence="9" type="ORF">PHYPA_027831</name>
</gene>
<evidence type="ECO:0000256" key="2">
    <source>
        <dbReference type="ARBA" id="ARBA00023015"/>
    </source>
</evidence>
<dbReference type="Proteomes" id="UP000006727">
    <property type="component" value="Chromosome 23"/>
</dbReference>
<dbReference type="PANTHER" id="PTHR31744">
    <property type="entry name" value="PROTEIN CUP-SHAPED COTYLEDON 2-RELATED"/>
    <property type="match status" value="1"/>
</dbReference>
<dbReference type="GO" id="GO:0003677">
    <property type="term" value="F:DNA binding"/>
    <property type="evidence" value="ECO:0007669"/>
    <property type="project" value="UniProtKB-KW"/>
</dbReference>
<organism evidence="9">
    <name type="scientific">Physcomitrium patens</name>
    <name type="common">Spreading-leaved earth moss</name>
    <name type="synonym">Physcomitrella patens</name>
    <dbReference type="NCBI Taxonomy" id="3218"/>
    <lineage>
        <taxon>Eukaryota</taxon>
        <taxon>Viridiplantae</taxon>
        <taxon>Streptophyta</taxon>
        <taxon>Embryophyta</taxon>
        <taxon>Bryophyta</taxon>
        <taxon>Bryophytina</taxon>
        <taxon>Bryopsida</taxon>
        <taxon>Funariidae</taxon>
        <taxon>Funariales</taxon>
        <taxon>Funariaceae</taxon>
        <taxon>Physcomitrium</taxon>
    </lineage>
</organism>
<evidence type="ECO:0000313" key="11">
    <source>
        <dbReference type="Proteomes" id="UP000006727"/>
    </source>
</evidence>
<dbReference type="EnsemblPlants" id="Pp3c23_9520V3.2">
    <property type="protein sequence ID" value="Pp3c23_9520V3.2"/>
    <property type="gene ID" value="Pp3c23_9520"/>
</dbReference>
<evidence type="ECO:0000313" key="9">
    <source>
        <dbReference type="EMBL" id="PNR29139.1"/>
    </source>
</evidence>
<sequence length="710" mass="78876">MIVTDLPPGYRFSPSDVELVAHFLKRKINGERFDVNPIVVVDLYKMEPWDLPVRSVNGSNDREWYFYNARDKKYPSGSRTNRATELGYWKSTGKDRCIRCKYANGMKKTLVYYTGRAPNGERTDWVMHEYRMEDKFYESLKERQEPYVLARVFHKSGLGPNNGAQYGAPFIEEPCSPSHEEPCTSTHEQVQPSSIDLEPEPAVMIKPEALPTQTSSRDDFFSEVGRAKLLYGTPGHMSCGDGQSFFPEMLGTSQASFEDLLSEEDLKSLLQPMYDTGAESWKEFPIDQNLYGNPGPMSYEDGQFCFPEMVNTNSANFADLFTEEDLRLLQQPTYDVGGESWKESIIDQNLMSGENVVGDFDYANDLKVGILPPDSVEGTGIDKSLMIPCGGVFDPGDTGIQLIPRKGFSAMAQLDSQGDVARRIRLVRREAPGNKSMDIFKSVSTSNGVSKIFHTSESSGDSMTFVSEHYSKDKSPDLDLHRSSEELLMDFGQVDLASEGNCDVTDSSEDIGTSIKGSPLSSISKEQPALTQDEATPFQTQPDMTFATHAPVNDRQRPKDVPTPSPQAADCEQNPPEKPSRMHGLLPISPDSAVESPGFTSTYVKTSDSHLIALHVTCSSSENGSKRVQAVVMDYTEGRLHQGVLSGTWRPCTENCNQADCDQCSARSQPQRHITKRYGNGFVFVFLLGVVTASIWYFMMSGTSGMAPHV</sequence>
<dbReference type="SUPFAM" id="SSF101941">
    <property type="entry name" value="NAC domain"/>
    <property type="match status" value="1"/>
</dbReference>
<evidence type="ECO:0000256" key="7">
    <source>
        <dbReference type="SAM" id="Phobius"/>
    </source>
</evidence>
<dbReference type="RefSeq" id="XP_024362675.1">
    <property type="nucleotide sequence ID" value="XM_024506907.2"/>
</dbReference>
<keyword evidence="3" id="KW-0238">DNA-binding</keyword>
<feature type="compositionally biased region" description="Polar residues" evidence="6">
    <location>
        <begin position="515"/>
        <end position="543"/>
    </location>
</feature>
<reference evidence="9 11" key="2">
    <citation type="journal article" date="2018" name="Plant J.">
        <title>The Physcomitrella patens chromosome-scale assembly reveals moss genome structure and evolution.</title>
        <authorList>
            <person name="Lang D."/>
            <person name="Ullrich K.K."/>
            <person name="Murat F."/>
            <person name="Fuchs J."/>
            <person name="Jenkins J."/>
            <person name="Haas F.B."/>
            <person name="Piednoel M."/>
            <person name="Gundlach H."/>
            <person name="Van Bel M."/>
            <person name="Meyberg R."/>
            <person name="Vives C."/>
            <person name="Morata J."/>
            <person name="Symeonidi A."/>
            <person name="Hiss M."/>
            <person name="Muchero W."/>
            <person name="Kamisugi Y."/>
            <person name="Saleh O."/>
            <person name="Blanc G."/>
            <person name="Decker E.L."/>
            <person name="van Gessel N."/>
            <person name="Grimwood J."/>
            <person name="Hayes R.D."/>
            <person name="Graham S.W."/>
            <person name="Gunter L.E."/>
            <person name="McDaniel S.F."/>
            <person name="Hoernstein S.N.W."/>
            <person name="Larsson A."/>
            <person name="Li F.W."/>
            <person name="Perroud P.F."/>
            <person name="Phillips J."/>
            <person name="Ranjan P."/>
            <person name="Rokshar D.S."/>
            <person name="Rothfels C.J."/>
            <person name="Schneider L."/>
            <person name="Shu S."/>
            <person name="Stevenson D.W."/>
            <person name="Thummler F."/>
            <person name="Tillich M."/>
            <person name="Villarreal Aguilar J.C."/>
            <person name="Widiez T."/>
            <person name="Wong G.K."/>
            <person name="Wymore A."/>
            <person name="Zhang Y."/>
            <person name="Zimmer A.D."/>
            <person name="Quatrano R.S."/>
            <person name="Mayer K.F.X."/>
            <person name="Goodstein D."/>
            <person name="Casacuberta J.M."/>
            <person name="Vandepoele K."/>
            <person name="Reski R."/>
            <person name="Cuming A.C."/>
            <person name="Tuskan G.A."/>
            <person name="Maumus F."/>
            <person name="Salse J."/>
            <person name="Schmutz J."/>
            <person name="Rensing S.A."/>
        </authorList>
    </citation>
    <scope>NUCLEOTIDE SEQUENCE [LARGE SCALE GENOMIC DNA]</scope>
    <source>
        <strain evidence="10 11">cv. Gransden 2004</strain>
    </source>
</reference>
<proteinExistence type="predicted"/>
<feature type="transmembrane region" description="Helical" evidence="7">
    <location>
        <begin position="678"/>
        <end position="699"/>
    </location>
</feature>
<feature type="domain" description="NAC" evidence="8">
    <location>
        <begin position="6"/>
        <end position="155"/>
    </location>
</feature>
<comment type="subcellular location">
    <subcellularLocation>
        <location evidence="1">Nucleus</location>
    </subcellularLocation>
</comment>
<dbReference type="Gramene" id="Pp3c23_9520V3.2">
    <property type="protein sequence ID" value="Pp3c23_9520V3.2"/>
    <property type="gene ID" value="Pp3c23_9520"/>
</dbReference>
<evidence type="ECO:0000256" key="3">
    <source>
        <dbReference type="ARBA" id="ARBA00023125"/>
    </source>
</evidence>
<dbReference type="GeneID" id="112276000"/>
<dbReference type="GO" id="GO:0005634">
    <property type="term" value="C:nucleus"/>
    <property type="evidence" value="ECO:0007669"/>
    <property type="project" value="UniProtKB-SubCell"/>
</dbReference>
<dbReference type="Pfam" id="PF02365">
    <property type="entry name" value="NAM"/>
    <property type="match status" value="1"/>
</dbReference>
<keyword evidence="2" id="KW-0805">Transcription regulation</keyword>
<keyword evidence="4" id="KW-0804">Transcription</keyword>
<evidence type="ECO:0000256" key="4">
    <source>
        <dbReference type="ARBA" id="ARBA00023163"/>
    </source>
</evidence>
<keyword evidence="7" id="KW-0472">Membrane</keyword>
<dbReference type="PROSITE" id="PS51005">
    <property type="entry name" value="NAC"/>
    <property type="match status" value="1"/>
</dbReference>
<name>A0A2K1IIN9_PHYPA</name>
<dbReference type="PANTHER" id="PTHR31744:SF210">
    <property type="entry name" value="NAC DOMAIN-CONTAINING PROTEIN 86-LIKE"/>
    <property type="match status" value="1"/>
</dbReference>
<evidence type="ECO:0000256" key="6">
    <source>
        <dbReference type="SAM" id="MobiDB-lite"/>
    </source>
</evidence>